<dbReference type="RefSeq" id="WP_092065752.1">
    <property type="nucleotide sequence ID" value="NZ_FOJU01000004.1"/>
</dbReference>
<sequence length="146" mass="16033">MRYLVIGGGYTALRNHGPLISEVNRDCRNILAKTVPFAERKHLFIDISAIEGFDATAIDVVHYITYLSESALGSGEVWRIAYYAPEESPGFSLARMVEGFSANSPGVSAIHSENPDLALAWLGVGRSYTDVMCDPRWIDVDPRKGA</sequence>
<proteinExistence type="predicted"/>
<evidence type="ECO:0008006" key="3">
    <source>
        <dbReference type="Google" id="ProtNLM"/>
    </source>
</evidence>
<dbReference type="Proteomes" id="UP000198796">
    <property type="component" value="Unassembled WGS sequence"/>
</dbReference>
<dbReference type="AlphaFoldDB" id="A0A1I0Y1G5"/>
<dbReference type="STRING" id="871651.SAMN05421688_2700"/>
<reference evidence="1 2" key="1">
    <citation type="submission" date="2016-10" db="EMBL/GenBank/DDBJ databases">
        <authorList>
            <person name="de Groot N.N."/>
        </authorList>
    </citation>
    <scope>NUCLEOTIDE SEQUENCE [LARGE SCALE GENOMIC DNA]</scope>
    <source>
        <strain evidence="1 2">DSM 29316</strain>
    </source>
</reference>
<dbReference type="EMBL" id="FOJU01000004">
    <property type="protein sequence ID" value="SFB06717.1"/>
    <property type="molecule type" value="Genomic_DNA"/>
</dbReference>
<evidence type="ECO:0000313" key="2">
    <source>
        <dbReference type="Proteomes" id="UP000198796"/>
    </source>
</evidence>
<name>A0A1I0Y1G5_9RHOB</name>
<keyword evidence="2" id="KW-1185">Reference proteome</keyword>
<evidence type="ECO:0000313" key="1">
    <source>
        <dbReference type="EMBL" id="SFB06717.1"/>
    </source>
</evidence>
<protein>
    <recommendedName>
        <fullName evidence="3">STAS domain-containing protein</fullName>
    </recommendedName>
</protein>
<gene>
    <name evidence="1" type="ORF">SAMN05421688_2700</name>
</gene>
<accession>A0A1I0Y1G5</accession>
<organism evidence="1 2">
    <name type="scientific">Poseidonocella pacifica</name>
    <dbReference type="NCBI Taxonomy" id="871651"/>
    <lineage>
        <taxon>Bacteria</taxon>
        <taxon>Pseudomonadati</taxon>
        <taxon>Pseudomonadota</taxon>
        <taxon>Alphaproteobacteria</taxon>
        <taxon>Rhodobacterales</taxon>
        <taxon>Roseobacteraceae</taxon>
        <taxon>Poseidonocella</taxon>
    </lineage>
</organism>